<sequence>MRPFLLLVIHQPSLLPAMLGLACSPNGCTLVGAHQAQRMPELRDCAEELPWPWYTKGSRRNMMGFRQ</sequence>
<proteinExistence type="predicted"/>
<evidence type="ECO:0000256" key="1">
    <source>
        <dbReference type="SAM" id="SignalP"/>
    </source>
</evidence>
<name>A0A2W1BQW0_HELAM</name>
<dbReference type="AlphaFoldDB" id="A0A2W1BQW0"/>
<dbReference type="PROSITE" id="PS51257">
    <property type="entry name" value="PROKAR_LIPOPROTEIN"/>
    <property type="match status" value="1"/>
</dbReference>
<evidence type="ECO:0000313" key="3">
    <source>
        <dbReference type="Proteomes" id="UP000249218"/>
    </source>
</evidence>
<feature type="signal peptide" evidence="1">
    <location>
        <begin position="1"/>
        <end position="20"/>
    </location>
</feature>
<accession>A0A2W1BQW0</accession>
<feature type="chain" id="PRO_5015859530" description="Secreted protein" evidence="1">
    <location>
        <begin position="21"/>
        <end position="67"/>
    </location>
</feature>
<evidence type="ECO:0000313" key="2">
    <source>
        <dbReference type="EMBL" id="PZC75517.1"/>
    </source>
</evidence>
<keyword evidence="1" id="KW-0732">Signal</keyword>
<keyword evidence="3" id="KW-1185">Reference proteome</keyword>
<protein>
    <recommendedName>
        <fullName evidence="4">Secreted protein</fullName>
    </recommendedName>
</protein>
<dbReference type="EMBL" id="KZ149993">
    <property type="protein sequence ID" value="PZC75517.1"/>
    <property type="molecule type" value="Genomic_DNA"/>
</dbReference>
<evidence type="ECO:0008006" key="4">
    <source>
        <dbReference type="Google" id="ProtNLM"/>
    </source>
</evidence>
<organism evidence="2 3">
    <name type="scientific">Helicoverpa armigera</name>
    <name type="common">Cotton bollworm</name>
    <name type="synonym">Heliothis armigera</name>
    <dbReference type="NCBI Taxonomy" id="29058"/>
    <lineage>
        <taxon>Eukaryota</taxon>
        <taxon>Metazoa</taxon>
        <taxon>Ecdysozoa</taxon>
        <taxon>Arthropoda</taxon>
        <taxon>Hexapoda</taxon>
        <taxon>Insecta</taxon>
        <taxon>Pterygota</taxon>
        <taxon>Neoptera</taxon>
        <taxon>Endopterygota</taxon>
        <taxon>Lepidoptera</taxon>
        <taxon>Glossata</taxon>
        <taxon>Ditrysia</taxon>
        <taxon>Noctuoidea</taxon>
        <taxon>Noctuidae</taxon>
        <taxon>Heliothinae</taxon>
        <taxon>Helicoverpa</taxon>
    </lineage>
</organism>
<dbReference type="Proteomes" id="UP000249218">
    <property type="component" value="Unassembled WGS sequence"/>
</dbReference>
<gene>
    <name evidence="2" type="primary">HaOG206007</name>
    <name evidence="2" type="ORF">B5X24_HaOG206007</name>
</gene>
<reference evidence="2 3" key="1">
    <citation type="journal article" date="2017" name="BMC Biol.">
        <title>Genomic innovations, transcriptional plasticity and gene loss underlying the evolution and divergence of two highly polyphagous and invasive Helicoverpa pest species.</title>
        <authorList>
            <person name="Pearce S.L."/>
            <person name="Clarke D.F."/>
            <person name="East P.D."/>
            <person name="Elfekih S."/>
            <person name="Gordon K.H."/>
            <person name="Jermiin L.S."/>
            <person name="McGaughran A."/>
            <person name="Oakeshott J.G."/>
            <person name="Papanikolaou A."/>
            <person name="Perera O.P."/>
            <person name="Rane R.V."/>
            <person name="Richards S."/>
            <person name="Tay W.T."/>
            <person name="Walsh T.K."/>
            <person name="Anderson A."/>
            <person name="Anderson C.J."/>
            <person name="Asgari S."/>
            <person name="Board P.G."/>
            <person name="Bretschneider A."/>
            <person name="Campbell P.M."/>
            <person name="Chertemps T."/>
            <person name="Christeller J.T."/>
            <person name="Coppin C.W."/>
            <person name="Downes S.J."/>
            <person name="Duan G."/>
            <person name="Farnsworth C.A."/>
            <person name="Good R.T."/>
            <person name="Han L.B."/>
            <person name="Han Y.C."/>
            <person name="Hatje K."/>
            <person name="Horne I."/>
            <person name="Huang Y.P."/>
            <person name="Hughes D.S."/>
            <person name="Jacquin-Joly E."/>
            <person name="James W."/>
            <person name="Jhangiani S."/>
            <person name="Kollmar M."/>
            <person name="Kuwar S.S."/>
            <person name="Li S."/>
            <person name="Liu N.Y."/>
            <person name="Maibeche M.T."/>
            <person name="Miller J.R."/>
            <person name="Montagne N."/>
            <person name="Perry T."/>
            <person name="Qu J."/>
            <person name="Song S.V."/>
            <person name="Sutton G.G."/>
            <person name="Vogel H."/>
            <person name="Walenz B.P."/>
            <person name="Xu W."/>
            <person name="Zhang H.J."/>
            <person name="Zou Z."/>
            <person name="Batterham P."/>
            <person name="Edwards O.R."/>
            <person name="Feyereisen R."/>
            <person name="Gibbs R.A."/>
            <person name="Heckel D.G."/>
            <person name="McGrath A."/>
            <person name="Robin C."/>
            <person name="Scherer S.E."/>
            <person name="Worley K.C."/>
            <person name="Wu Y.D."/>
        </authorList>
    </citation>
    <scope>NUCLEOTIDE SEQUENCE [LARGE SCALE GENOMIC DNA]</scope>
    <source>
        <strain evidence="2">Harm_GR_Male_#8</strain>
        <tissue evidence="2">Whole organism</tissue>
    </source>
</reference>